<feature type="domain" description="Response regulatory" evidence="17">
    <location>
        <begin position="1121"/>
        <end position="1236"/>
    </location>
</feature>
<dbReference type="InterPro" id="IPR003594">
    <property type="entry name" value="HATPase_dom"/>
</dbReference>
<feature type="transmembrane region" description="Helical" evidence="14">
    <location>
        <begin position="787"/>
        <end position="805"/>
    </location>
</feature>
<dbReference type="InterPro" id="IPR018062">
    <property type="entry name" value="HTH_AraC-typ_CS"/>
</dbReference>
<dbReference type="GO" id="GO:0003700">
    <property type="term" value="F:DNA-binding transcription factor activity"/>
    <property type="evidence" value="ECO:0007669"/>
    <property type="project" value="InterPro"/>
</dbReference>
<evidence type="ECO:0000256" key="3">
    <source>
        <dbReference type="ARBA" id="ARBA00022553"/>
    </source>
</evidence>
<accession>A0A413VPI2</accession>
<dbReference type="PANTHER" id="PTHR43547">
    <property type="entry name" value="TWO-COMPONENT HISTIDINE KINASE"/>
    <property type="match status" value="1"/>
</dbReference>
<dbReference type="FunFam" id="3.30.565.10:FF:000037">
    <property type="entry name" value="Hybrid sensor histidine kinase/response regulator"/>
    <property type="match status" value="1"/>
</dbReference>
<evidence type="ECO:0000256" key="2">
    <source>
        <dbReference type="ARBA" id="ARBA00012438"/>
    </source>
</evidence>
<keyword evidence="6" id="KW-0418">Kinase</keyword>
<dbReference type="SUPFAM" id="SSF47384">
    <property type="entry name" value="Homodimeric domain of signal transducing histidine kinase"/>
    <property type="match status" value="1"/>
</dbReference>
<dbReference type="InterPro" id="IPR036097">
    <property type="entry name" value="HisK_dim/P_sf"/>
</dbReference>
<keyword evidence="3 12" id="KW-0597">Phosphoprotein</keyword>
<evidence type="ECO:0000256" key="7">
    <source>
        <dbReference type="ARBA" id="ARBA00022840"/>
    </source>
</evidence>
<dbReference type="CDD" id="cd17574">
    <property type="entry name" value="REC_OmpR"/>
    <property type="match status" value="1"/>
</dbReference>
<dbReference type="InterPro" id="IPR009057">
    <property type="entry name" value="Homeodomain-like_sf"/>
</dbReference>
<dbReference type="Proteomes" id="UP000284379">
    <property type="component" value="Unassembled WGS sequence"/>
</dbReference>
<dbReference type="SMART" id="SM00448">
    <property type="entry name" value="REC"/>
    <property type="match status" value="1"/>
</dbReference>
<evidence type="ECO:0000256" key="14">
    <source>
        <dbReference type="SAM" id="Phobius"/>
    </source>
</evidence>
<dbReference type="InterPro" id="IPR018060">
    <property type="entry name" value="HTH_AraC"/>
</dbReference>
<dbReference type="SMART" id="SM00342">
    <property type="entry name" value="HTH_ARAC"/>
    <property type="match status" value="1"/>
</dbReference>
<keyword evidence="8" id="KW-0902">Two-component regulatory system</keyword>
<evidence type="ECO:0000256" key="12">
    <source>
        <dbReference type="PROSITE-ProRule" id="PRU00169"/>
    </source>
</evidence>
<dbReference type="InterPro" id="IPR011006">
    <property type="entry name" value="CheY-like_superfamily"/>
</dbReference>
<dbReference type="GO" id="GO:0043565">
    <property type="term" value="F:sequence-specific DNA binding"/>
    <property type="evidence" value="ECO:0007669"/>
    <property type="project" value="InterPro"/>
</dbReference>
<evidence type="ECO:0000256" key="1">
    <source>
        <dbReference type="ARBA" id="ARBA00000085"/>
    </source>
</evidence>
<dbReference type="Pfam" id="PF07494">
    <property type="entry name" value="Reg_prop"/>
    <property type="match status" value="2"/>
</dbReference>
<keyword evidence="4" id="KW-0808">Transferase</keyword>
<dbReference type="Pfam" id="PF00072">
    <property type="entry name" value="Response_reg"/>
    <property type="match status" value="1"/>
</dbReference>
<evidence type="ECO:0000256" key="8">
    <source>
        <dbReference type="ARBA" id="ARBA00023012"/>
    </source>
</evidence>
<dbReference type="InterPro" id="IPR003661">
    <property type="entry name" value="HisK_dim/P_dom"/>
</dbReference>
<evidence type="ECO:0000313" key="19">
    <source>
        <dbReference type="Proteomes" id="UP000284379"/>
    </source>
</evidence>
<dbReference type="GO" id="GO:0000155">
    <property type="term" value="F:phosphorelay sensor kinase activity"/>
    <property type="evidence" value="ECO:0007669"/>
    <property type="project" value="InterPro"/>
</dbReference>
<dbReference type="PRINTS" id="PR00344">
    <property type="entry name" value="BCTRLSENSOR"/>
</dbReference>
<evidence type="ECO:0000256" key="10">
    <source>
        <dbReference type="ARBA" id="ARBA00023125"/>
    </source>
</evidence>
<dbReference type="InterPro" id="IPR011110">
    <property type="entry name" value="Reg_prop"/>
</dbReference>
<evidence type="ECO:0000259" key="16">
    <source>
        <dbReference type="PROSITE" id="PS50109"/>
    </source>
</evidence>
<feature type="domain" description="HTH araC/xylS-type" evidence="15">
    <location>
        <begin position="1268"/>
        <end position="1368"/>
    </location>
</feature>
<dbReference type="PROSITE" id="PS50109">
    <property type="entry name" value="HIS_KIN"/>
    <property type="match status" value="1"/>
</dbReference>
<dbReference type="SUPFAM" id="SSF101898">
    <property type="entry name" value="NHL repeat"/>
    <property type="match status" value="1"/>
</dbReference>
<feature type="domain" description="Histidine kinase" evidence="16">
    <location>
        <begin position="841"/>
        <end position="1058"/>
    </location>
</feature>
<comment type="caution">
    <text evidence="18">The sequence shown here is derived from an EMBL/GenBank/DDBJ whole genome shotgun (WGS) entry which is preliminary data.</text>
</comment>
<dbReference type="SUPFAM" id="SSF52172">
    <property type="entry name" value="CheY-like"/>
    <property type="match status" value="1"/>
</dbReference>
<dbReference type="InterPro" id="IPR015943">
    <property type="entry name" value="WD40/YVTN_repeat-like_dom_sf"/>
</dbReference>
<evidence type="ECO:0000256" key="6">
    <source>
        <dbReference type="ARBA" id="ARBA00022777"/>
    </source>
</evidence>
<evidence type="ECO:0000256" key="13">
    <source>
        <dbReference type="SAM" id="MobiDB-lite"/>
    </source>
</evidence>
<feature type="modified residue" description="4-aspartylphosphate" evidence="12">
    <location>
        <position position="1169"/>
    </location>
</feature>
<dbReference type="Pfam" id="PF12833">
    <property type="entry name" value="HTH_18"/>
    <property type="match status" value="1"/>
</dbReference>
<evidence type="ECO:0000256" key="9">
    <source>
        <dbReference type="ARBA" id="ARBA00023015"/>
    </source>
</evidence>
<name>A0A413VPI2_9BACE</name>
<evidence type="ECO:0000256" key="5">
    <source>
        <dbReference type="ARBA" id="ARBA00022741"/>
    </source>
</evidence>
<keyword evidence="14" id="KW-1133">Transmembrane helix</keyword>
<dbReference type="SMART" id="SM00388">
    <property type="entry name" value="HisKA"/>
    <property type="match status" value="1"/>
</dbReference>
<dbReference type="PROSITE" id="PS01124">
    <property type="entry name" value="HTH_ARAC_FAMILY_2"/>
    <property type="match status" value="1"/>
</dbReference>
<keyword evidence="14" id="KW-0472">Membrane</keyword>
<evidence type="ECO:0000256" key="4">
    <source>
        <dbReference type="ARBA" id="ARBA00022679"/>
    </source>
</evidence>
<evidence type="ECO:0000259" key="15">
    <source>
        <dbReference type="PROSITE" id="PS01124"/>
    </source>
</evidence>
<keyword evidence="11" id="KW-0804">Transcription</keyword>
<proteinExistence type="predicted"/>
<dbReference type="InterPro" id="IPR001789">
    <property type="entry name" value="Sig_transdc_resp-reg_receiver"/>
</dbReference>
<evidence type="ECO:0000256" key="11">
    <source>
        <dbReference type="ARBA" id="ARBA00023163"/>
    </source>
</evidence>
<protein>
    <recommendedName>
        <fullName evidence="2">histidine kinase</fullName>
        <ecNumber evidence="2">2.7.13.3</ecNumber>
    </recommendedName>
</protein>
<dbReference type="InterPro" id="IPR004358">
    <property type="entry name" value="Sig_transdc_His_kin-like_C"/>
</dbReference>
<dbReference type="Pfam" id="PF00512">
    <property type="entry name" value="HisKA"/>
    <property type="match status" value="1"/>
</dbReference>
<dbReference type="Gene3D" id="3.40.50.2300">
    <property type="match status" value="1"/>
</dbReference>
<dbReference type="CDD" id="cd00075">
    <property type="entry name" value="HATPase"/>
    <property type="match status" value="1"/>
</dbReference>
<feature type="region of interest" description="Disordered" evidence="13">
    <location>
        <begin position="1096"/>
        <end position="1116"/>
    </location>
</feature>
<evidence type="ECO:0000259" key="17">
    <source>
        <dbReference type="PROSITE" id="PS50110"/>
    </source>
</evidence>
<keyword evidence="10" id="KW-0238">DNA-binding</keyword>
<dbReference type="Gene3D" id="2.130.10.10">
    <property type="entry name" value="YVTN repeat-like/Quinoprotein amine dehydrogenase"/>
    <property type="match status" value="2"/>
</dbReference>
<dbReference type="SUPFAM" id="SSF55874">
    <property type="entry name" value="ATPase domain of HSP90 chaperone/DNA topoisomerase II/histidine kinase"/>
    <property type="match status" value="1"/>
</dbReference>
<dbReference type="EMBL" id="QSGO01000006">
    <property type="protein sequence ID" value="RHB35550.1"/>
    <property type="molecule type" value="Genomic_DNA"/>
</dbReference>
<dbReference type="PROSITE" id="PS50110">
    <property type="entry name" value="RESPONSE_REGULATORY"/>
    <property type="match status" value="1"/>
</dbReference>
<evidence type="ECO:0000313" key="18">
    <source>
        <dbReference type="EMBL" id="RHB35550.1"/>
    </source>
</evidence>
<dbReference type="Pfam" id="PF02518">
    <property type="entry name" value="HATPase_c"/>
    <property type="match status" value="1"/>
</dbReference>
<dbReference type="Gene3D" id="1.10.287.130">
    <property type="match status" value="1"/>
</dbReference>
<gene>
    <name evidence="18" type="ORF">DW888_10565</name>
</gene>
<dbReference type="RefSeq" id="WP_122201504.1">
    <property type="nucleotide sequence ID" value="NZ_CABJFV010000006.1"/>
</dbReference>
<keyword evidence="7" id="KW-0067">ATP-binding</keyword>
<comment type="catalytic activity">
    <reaction evidence="1">
        <text>ATP + protein L-histidine = ADP + protein N-phospho-L-histidine.</text>
        <dbReference type="EC" id="2.7.13.3"/>
    </reaction>
</comment>
<dbReference type="SUPFAM" id="SSF46689">
    <property type="entry name" value="Homeodomain-like"/>
    <property type="match status" value="1"/>
</dbReference>
<reference evidence="18 19" key="1">
    <citation type="submission" date="2018-08" db="EMBL/GenBank/DDBJ databases">
        <title>A genome reference for cultivated species of the human gut microbiota.</title>
        <authorList>
            <person name="Zou Y."/>
            <person name="Xue W."/>
            <person name="Luo G."/>
        </authorList>
    </citation>
    <scope>NUCLEOTIDE SEQUENCE [LARGE SCALE GENOMIC DNA]</scope>
    <source>
        <strain evidence="18 19">AM40-30BH</strain>
    </source>
</reference>
<dbReference type="InterPro" id="IPR005467">
    <property type="entry name" value="His_kinase_dom"/>
</dbReference>
<organism evidence="18 19">
    <name type="scientific">Bacteroides nordii</name>
    <dbReference type="NCBI Taxonomy" id="291645"/>
    <lineage>
        <taxon>Bacteria</taxon>
        <taxon>Pseudomonadati</taxon>
        <taxon>Bacteroidota</taxon>
        <taxon>Bacteroidia</taxon>
        <taxon>Bacteroidales</taxon>
        <taxon>Bacteroidaceae</taxon>
        <taxon>Bacteroides</taxon>
    </lineage>
</organism>
<dbReference type="InterPro" id="IPR011123">
    <property type="entry name" value="Y_Y_Y"/>
</dbReference>
<dbReference type="GO" id="GO:0005524">
    <property type="term" value="F:ATP binding"/>
    <property type="evidence" value="ECO:0007669"/>
    <property type="project" value="UniProtKB-KW"/>
</dbReference>
<dbReference type="Gene3D" id="1.10.10.60">
    <property type="entry name" value="Homeodomain-like"/>
    <property type="match status" value="1"/>
</dbReference>
<dbReference type="PROSITE" id="PS00041">
    <property type="entry name" value="HTH_ARAC_FAMILY_1"/>
    <property type="match status" value="1"/>
</dbReference>
<dbReference type="SUPFAM" id="SSF63829">
    <property type="entry name" value="Calcium-dependent phosphotriesterase"/>
    <property type="match status" value="1"/>
</dbReference>
<dbReference type="Gene3D" id="3.30.565.10">
    <property type="entry name" value="Histidine kinase-like ATPase, C-terminal domain"/>
    <property type="match status" value="1"/>
</dbReference>
<sequence>MTKKIHDQLNRIAIKTLLIFVFCFGFFSSSKANDVYFHHLGVKDGLTQISIFSFYQDEIGAMWFGSFEGLNRYNGREITAFRPSQNNKGLTQNEIYSICGNKKGAIYLRAGHDLVKYNVSTQQFTCLAQKEINGICYSNDTLWVISDHAIFYYLEGKEGLRKFCDIDPGLGNGSCIFTADNEYLWVGTENNLLSIPFSAPDSPKVVLSGVFVKYLYKSKRNDLWVSTDASGAYRISSQNQITNFRYSPGKNGISDDHVRSVVEDEFGNIWIGTFYGLNKYDPITDKWKCYTQIDNVPYSLSHSSVFGLYRDLQGNIWVGTYFGGINHFNPRADIYHFYGAIGRNNPNYLSFPFVGKMAEDKNGNLWICTEGGGLNFFNRQTKQFKSFMQEDNPRSISHNNLKCIKYLKDKDLLYIGTHTGGLNIFDIKSQTVKVLKNNPGEPASLPNDIVNDIQFYKDKLIVLTQAGVCSMDLKSETFSSLSTNEVINRAVERKFYYETFLIDSKDRMWIAKSDGGVVRIDLNNNKIKEYNAVMEDSTSIGKFRITHILEDSKGKLFFGTLGSGLFLYLPETDTFRNFTAEKGDLQSNYCYYIAESPYDHLMVLHNKGVSFFDPETRTLKHVCGIPQMSFNQGSSVCSTKDGEVFFGGIDGLTSLYEQLLYTTKKEYQLYFDKLWISNREVRPGDGSGILSSALSNYKEIELDYNKNNLFIEFATSNYVSNNDFQYEYKLVGLDDTWLPAHSTTISYTNLSPGKYRLLVREVWEDAKTETKQIELGIKINPPFYATVWAYLLYALLVVGILYAIFRFNVRQAKLKASLEYERKEKEYIEELNQTKLRFFTNISHEFRTLLTLIIVQVELLLQLNKLNPSVYNRVLKIYKNARHMRDLVSELLDFRKQEQGFLKLKVEYMDIVSFTKEIYMSFYEYALKHSVNYKFEHMEEKLNLWFDPVQLQKVIFNLLSNAFKYTKAKGSITVSIRKIKNEVEIRVEDDGVGISKESIHKIFDRFYQVDGQSSEFTLGTGIGLAVSKGIVELHKGNIRVESEVGQGSVFIVTLLTGNEHFPKEVLSDSESNFHLIKDGVLEDLALEELMLEEPAKEQELTNEEKAGEMDIESKDSDNKPSILIVEDNLEILEMLEDIFAPIYHVYKATNGKEGFEATRELHPDIVLSDVMMPEMSGKEMCHKIKNSLDVSHIPVVLLTAQTSVEYTVEGYMFGADDYVTKPFNIKVLVSRCNNLVRTRRMLLERFNHVSKTPVVSNAINEQDQELIDRATAIIRKYFEDIEFDMNVLAAELGIGRSKLYLRIKEITGLTPNELTLKIKLEEAMYLITNQPNLNVSEISYQLGFSSPRYFSKCFKSFYGVSPQNCRKGKNKSEESEED</sequence>
<keyword evidence="5" id="KW-0547">Nucleotide-binding</keyword>
<keyword evidence="14" id="KW-0812">Transmembrane</keyword>
<dbReference type="EC" id="2.7.13.3" evidence="2"/>
<dbReference type="SMART" id="SM00387">
    <property type="entry name" value="HATPase_c"/>
    <property type="match status" value="1"/>
</dbReference>
<keyword evidence="9" id="KW-0805">Transcription regulation</keyword>
<dbReference type="Gene3D" id="2.60.40.10">
    <property type="entry name" value="Immunoglobulins"/>
    <property type="match status" value="1"/>
</dbReference>
<dbReference type="CDD" id="cd00082">
    <property type="entry name" value="HisKA"/>
    <property type="match status" value="1"/>
</dbReference>
<dbReference type="InterPro" id="IPR036890">
    <property type="entry name" value="HATPase_C_sf"/>
</dbReference>
<dbReference type="Pfam" id="PF07495">
    <property type="entry name" value="Y_Y_Y"/>
    <property type="match status" value="1"/>
</dbReference>
<dbReference type="InterPro" id="IPR013783">
    <property type="entry name" value="Ig-like_fold"/>
</dbReference>
<dbReference type="PANTHER" id="PTHR43547:SF2">
    <property type="entry name" value="HYBRID SIGNAL TRANSDUCTION HISTIDINE KINASE C"/>
    <property type="match status" value="1"/>
</dbReference>